<dbReference type="EMBL" id="HBGK01029595">
    <property type="protein sequence ID" value="CAD9287894.1"/>
    <property type="molecule type" value="Transcribed_RNA"/>
</dbReference>
<sequence length="118" mass="12885">MRVLAKSREGQSVPATATNAEVARGEDANFRGPKCNPLICLSWSSLVCSSTMTLPDKLGTTNDEERRESGEQCVVRYCTCVDIPKVRDHVRTLIIVVTERGVRHGTVAKPSTNKALAQ</sequence>
<reference evidence="1" key="1">
    <citation type="submission" date="2021-01" db="EMBL/GenBank/DDBJ databases">
        <authorList>
            <person name="Corre E."/>
            <person name="Pelletier E."/>
            <person name="Niang G."/>
            <person name="Scheremetjew M."/>
            <person name="Finn R."/>
            <person name="Kale V."/>
            <person name="Holt S."/>
            <person name="Cochrane G."/>
            <person name="Meng A."/>
            <person name="Brown T."/>
            <person name="Cohen L."/>
        </authorList>
    </citation>
    <scope>NUCLEOTIDE SEQUENCE</scope>
    <source>
        <strain evidence="1">CCMP 410</strain>
    </source>
</reference>
<protein>
    <submittedName>
        <fullName evidence="1">Uncharacterized protein</fullName>
    </submittedName>
</protein>
<proteinExistence type="predicted"/>
<organism evidence="1">
    <name type="scientific">Grammatophora oceanica</name>
    <dbReference type="NCBI Taxonomy" id="210454"/>
    <lineage>
        <taxon>Eukaryota</taxon>
        <taxon>Sar</taxon>
        <taxon>Stramenopiles</taxon>
        <taxon>Ochrophyta</taxon>
        <taxon>Bacillariophyta</taxon>
        <taxon>Fragilariophyceae</taxon>
        <taxon>Fragilariophycidae</taxon>
        <taxon>Rhabdonematales</taxon>
        <taxon>Grammatophoraceae</taxon>
        <taxon>Grammatophora</taxon>
    </lineage>
</organism>
<accession>A0A7S1V6F3</accession>
<evidence type="ECO:0000313" key="1">
    <source>
        <dbReference type="EMBL" id="CAD9287894.1"/>
    </source>
</evidence>
<name>A0A7S1V6F3_9STRA</name>
<dbReference type="AlphaFoldDB" id="A0A7S1V6F3"/>
<gene>
    <name evidence="1" type="ORF">GOCE00092_LOCUS15426</name>
</gene>